<gene>
    <name evidence="3" type="ORF">HY912_01965</name>
</gene>
<organism evidence="3 4">
    <name type="scientific">Desulfomonile tiedjei</name>
    <dbReference type="NCBI Taxonomy" id="2358"/>
    <lineage>
        <taxon>Bacteria</taxon>
        <taxon>Pseudomonadati</taxon>
        <taxon>Thermodesulfobacteriota</taxon>
        <taxon>Desulfomonilia</taxon>
        <taxon>Desulfomonilales</taxon>
        <taxon>Desulfomonilaceae</taxon>
        <taxon>Desulfomonile</taxon>
    </lineage>
</organism>
<evidence type="ECO:0000313" key="3">
    <source>
        <dbReference type="EMBL" id="MBI5248236.1"/>
    </source>
</evidence>
<dbReference type="Proteomes" id="UP000807825">
    <property type="component" value="Unassembled WGS sequence"/>
</dbReference>
<accession>A0A9D6Z4I1</accession>
<proteinExistence type="predicted"/>
<name>A0A9D6Z4I1_9BACT</name>
<reference evidence="3" key="1">
    <citation type="submission" date="2020-07" db="EMBL/GenBank/DDBJ databases">
        <title>Huge and variable diversity of episymbiotic CPR bacteria and DPANN archaea in groundwater ecosystems.</title>
        <authorList>
            <person name="He C.Y."/>
            <person name="Keren R."/>
            <person name="Whittaker M."/>
            <person name="Farag I.F."/>
            <person name="Doudna J."/>
            <person name="Cate J.H.D."/>
            <person name="Banfield J.F."/>
        </authorList>
    </citation>
    <scope>NUCLEOTIDE SEQUENCE</scope>
    <source>
        <strain evidence="3">NC_groundwater_1664_Pr3_B-0.1um_52_9</strain>
    </source>
</reference>
<keyword evidence="1" id="KW-0175">Coiled coil</keyword>
<dbReference type="AlphaFoldDB" id="A0A9D6Z4I1"/>
<dbReference type="GO" id="GO:0004713">
    <property type="term" value="F:protein tyrosine kinase activity"/>
    <property type="evidence" value="ECO:0007669"/>
    <property type="project" value="TreeGrafter"/>
</dbReference>
<evidence type="ECO:0000313" key="4">
    <source>
        <dbReference type="Proteomes" id="UP000807825"/>
    </source>
</evidence>
<comment type="caution">
    <text evidence="3">The sequence shown here is derived from an EMBL/GenBank/DDBJ whole genome shotgun (WGS) entry which is preliminary data.</text>
</comment>
<protein>
    <recommendedName>
        <fullName evidence="5">Polysaccharide chain length determinant N-terminal domain-containing protein</fullName>
    </recommendedName>
</protein>
<feature type="coiled-coil region" evidence="1">
    <location>
        <begin position="214"/>
        <end position="278"/>
    </location>
</feature>
<dbReference type="EMBL" id="JACRDE010000054">
    <property type="protein sequence ID" value="MBI5248236.1"/>
    <property type="molecule type" value="Genomic_DNA"/>
</dbReference>
<dbReference type="InterPro" id="IPR050445">
    <property type="entry name" value="Bact_polysacc_biosynth/exp"/>
</dbReference>
<keyword evidence="2" id="KW-1133">Transmembrane helix</keyword>
<evidence type="ECO:0000256" key="2">
    <source>
        <dbReference type="SAM" id="Phobius"/>
    </source>
</evidence>
<evidence type="ECO:0000256" key="1">
    <source>
        <dbReference type="SAM" id="Coils"/>
    </source>
</evidence>
<dbReference type="PANTHER" id="PTHR32309">
    <property type="entry name" value="TYROSINE-PROTEIN KINASE"/>
    <property type="match status" value="1"/>
</dbReference>
<dbReference type="GO" id="GO:0005886">
    <property type="term" value="C:plasma membrane"/>
    <property type="evidence" value="ECO:0007669"/>
    <property type="project" value="TreeGrafter"/>
</dbReference>
<feature type="transmembrane region" description="Helical" evidence="2">
    <location>
        <begin position="435"/>
        <end position="458"/>
    </location>
</feature>
<dbReference type="PANTHER" id="PTHR32309:SF13">
    <property type="entry name" value="FERRIC ENTEROBACTIN TRANSPORT PROTEIN FEPE"/>
    <property type="match status" value="1"/>
</dbReference>
<keyword evidence="2" id="KW-0812">Transmembrane</keyword>
<sequence>MSDNVGFSLRDTLNVFYKKIILLKIALVVIPLGVLATCLALPPVYESKAKIIITAKQENPALLQVPRDMASSAVVNLNVDETDLNSEMELLLSPDLWVRAVRKIGLQALKKGQENVLVSFLDELEKSLSGLLGSSKAAVSESKENPEIMETARSLIRKLRVIPAPKSKIIDISFKYDDPAMGQKILSTLLEEYLPYHLEVYSLPGAQGFFYGEGEIYKQKLEKAESDLMEFKKKYGISIIDKQKSELISSIKQIDDSLTELNSNLSQFQNMLGDLKENKIPTGQLTPSAQRGNENTVISVIATQLLRARQKQILAIQHFSPDSRDYQEAEDLVRDLTEKFGTSLQAEIGVLKAKKVSLEESQKGNQTALQVLEGKTEELRKLQLASTIAKERYIQYITKEEEARAAQKGGNKLLNVSIVAAPFTPVEPVFPKTGLMVFGAFLLAVPLGIGMVLVANFLDHTYANPSELEASTGLQVLASFQKVSRTEASGP</sequence>
<keyword evidence="2" id="KW-0472">Membrane</keyword>
<evidence type="ECO:0008006" key="5">
    <source>
        <dbReference type="Google" id="ProtNLM"/>
    </source>
</evidence>
<feature type="transmembrane region" description="Helical" evidence="2">
    <location>
        <begin position="20"/>
        <end position="41"/>
    </location>
</feature>